<dbReference type="InterPro" id="IPR013087">
    <property type="entry name" value="Znf_C2H2_type"/>
</dbReference>
<accession>A0AAV8ZLH2</accession>
<evidence type="ECO:0000256" key="2">
    <source>
        <dbReference type="ARBA" id="ARBA00022723"/>
    </source>
</evidence>
<dbReference type="PROSITE" id="PS50157">
    <property type="entry name" value="ZINC_FINGER_C2H2_2"/>
    <property type="match status" value="11"/>
</dbReference>
<keyword evidence="5" id="KW-0862">Zinc</keyword>
<evidence type="ECO:0000256" key="3">
    <source>
        <dbReference type="ARBA" id="ARBA00022737"/>
    </source>
</evidence>
<feature type="domain" description="C2H2-type" evidence="11">
    <location>
        <begin position="525"/>
        <end position="552"/>
    </location>
</feature>
<protein>
    <recommendedName>
        <fullName evidence="11">C2H2-type domain-containing protein</fullName>
    </recommendedName>
</protein>
<reference evidence="12" key="1">
    <citation type="journal article" date="2023" name="Insect Mol. Biol.">
        <title>Genome sequencing provides insights into the evolution of gene families encoding plant cell wall-degrading enzymes in longhorned beetles.</title>
        <authorList>
            <person name="Shin N.R."/>
            <person name="Okamura Y."/>
            <person name="Kirsch R."/>
            <person name="Pauchet Y."/>
        </authorList>
    </citation>
    <scope>NUCLEOTIDE SEQUENCE</scope>
    <source>
        <strain evidence="12">RBIC_L_NR</strain>
    </source>
</reference>
<dbReference type="Proteomes" id="UP001162156">
    <property type="component" value="Unassembled WGS sequence"/>
</dbReference>
<dbReference type="FunFam" id="3.30.160.60:FF:000130">
    <property type="entry name" value="Spalt-like transcription factor 4"/>
    <property type="match status" value="1"/>
</dbReference>
<dbReference type="FunFam" id="3.30.160.60:FF:000744">
    <property type="entry name" value="zinc finger E-box-binding homeobox 1"/>
    <property type="match status" value="1"/>
</dbReference>
<keyword evidence="2" id="KW-0479">Metal-binding</keyword>
<dbReference type="PROSITE" id="PS00028">
    <property type="entry name" value="ZINC_FINGER_C2H2_1"/>
    <property type="match status" value="11"/>
</dbReference>
<feature type="domain" description="C2H2-type" evidence="11">
    <location>
        <begin position="553"/>
        <end position="575"/>
    </location>
</feature>
<keyword evidence="4 10" id="KW-0863">Zinc-finger</keyword>
<evidence type="ECO:0000256" key="9">
    <source>
        <dbReference type="ARBA" id="ARBA00023242"/>
    </source>
</evidence>
<dbReference type="EMBL" id="JANEYF010001344">
    <property type="protein sequence ID" value="KAJ8964488.1"/>
    <property type="molecule type" value="Genomic_DNA"/>
</dbReference>
<dbReference type="SUPFAM" id="SSF57667">
    <property type="entry name" value="beta-beta-alpha zinc fingers"/>
    <property type="match status" value="6"/>
</dbReference>
<feature type="domain" description="C2H2-type" evidence="11">
    <location>
        <begin position="127"/>
        <end position="154"/>
    </location>
</feature>
<evidence type="ECO:0000256" key="8">
    <source>
        <dbReference type="ARBA" id="ARBA00023163"/>
    </source>
</evidence>
<evidence type="ECO:0000256" key="1">
    <source>
        <dbReference type="ARBA" id="ARBA00004123"/>
    </source>
</evidence>
<evidence type="ECO:0000256" key="5">
    <source>
        <dbReference type="ARBA" id="ARBA00022833"/>
    </source>
</evidence>
<comment type="caution">
    <text evidence="12">The sequence shown here is derived from an EMBL/GenBank/DDBJ whole genome shotgun (WGS) entry which is preliminary data.</text>
</comment>
<proteinExistence type="predicted"/>
<gene>
    <name evidence="12" type="ORF">NQ314_004775</name>
</gene>
<keyword evidence="3" id="KW-0677">Repeat</keyword>
<feature type="domain" description="C2H2-type" evidence="11">
    <location>
        <begin position="155"/>
        <end position="183"/>
    </location>
</feature>
<feature type="domain" description="C2H2-type" evidence="11">
    <location>
        <begin position="349"/>
        <end position="377"/>
    </location>
</feature>
<keyword evidence="13" id="KW-1185">Reference proteome</keyword>
<keyword evidence="8" id="KW-0804">Transcription</keyword>
<organism evidence="12 13">
    <name type="scientific">Rhamnusium bicolor</name>
    <dbReference type="NCBI Taxonomy" id="1586634"/>
    <lineage>
        <taxon>Eukaryota</taxon>
        <taxon>Metazoa</taxon>
        <taxon>Ecdysozoa</taxon>
        <taxon>Arthropoda</taxon>
        <taxon>Hexapoda</taxon>
        <taxon>Insecta</taxon>
        <taxon>Pterygota</taxon>
        <taxon>Neoptera</taxon>
        <taxon>Endopterygota</taxon>
        <taxon>Coleoptera</taxon>
        <taxon>Polyphaga</taxon>
        <taxon>Cucujiformia</taxon>
        <taxon>Chrysomeloidea</taxon>
        <taxon>Cerambycidae</taxon>
        <taxon>Lepturinae</taxon>
        <taxon>Rhagiini</taxon>
        <taxon>Rhamnusium</taxon>
    </lineage>
</organism>
<dbReference type="Gene3D" id="3.30.160.60">
    <property type="entry name" value="Classic Zinc Finger"/>
    <property type="match status" value="9"/>
</dbReference>
<dbReference type="SMART" id="SM00355">
    <property type="entry name" value="ZnF_C2H2"/>
    <property type="match status" value="13"/>
</dbReference>
<comment type="subcellular location">
    <subcellularLocation>
        <location evidence="1">Nucleus</location>
    </subcellularLocation>
</comment>
<dbReference type="GO" id="GO:0048598">
    <property type="term" value="P:embryonic morphogenesis"/>
    <property type="evidence" value="ECO:0007669"/>
    <property type="project" value="UniProtKB-ARBA"/>
</dbReference>
<feature type="domain" description="C2H2-type" evidence="11">
    <location>
        <begin position="321"/>
        <end position="348"/>
    </location>
</feature>
<sequence>MLAGSQLGDSSNEKNLSTLVAIPLDSLKNPEEHGNLKVMQNIFIKQLDDGSLCLVEDEGKQNFNQEEYPLTCMTTTSGLDSEFSQSIPARNNTILLQSPVKKPNHDKFSLKSQPAKKLIPKILDKKYKCIKCDNLFDTLLLYRDHMKWHKCQKKFKCPKCFAGYNIENNLKIHMILMHTEESNTQCPICNVNLTFQRAASLKSHLILHQVEEFYTCDECNGEFDKEDDFMKHMETHATVKKYEQRPLTCSYCKIKFQDSKELRAHVSDHVKLKKTFLKPKRPRKPGSKKDTKYVCSVCNKSFMKNSLLERHERIHSGERPYKCEFCDRGFTQKGTLQIHISRHNGIKPFSCTLCPAKFNQKGNLRVHIQKTHTLPNEGQKMYKCSVCTCIFKRLATLNSHMTKVHIIHKESKMNDDLIDEVMLQLKELEKRTSAKPTVEENTDKNKENEPKEAVLVENNLEEMSEKPDFVHLSGSSNEGSIKKYLVRQKKIGDVRWYFCSYCSKQFKKPSDLIRHIRVHTKEKPFKCKQCSTAFSLKSTLKSHMKTHKAKLDYVCKICNSAFISLRILNAHLRKHEFDSLPKWQCISCGYLFDELEKGYKHREERGRDKSHIIQPFIHNILKQPLYETTYGSLPLKPPKTRIPNTGMESPAARPFHCGSCDARFTRRINLKRHI</sequence>
<evidence type="ECO:0000256" key="7">
    <source>
        <dbReference type="ARBA" id="ARBA00023125"/>
    </source>
</evidence>
<dbReference type="GO" id="GO:0003677">
    <property type="term" value="F:DNA binding"/>
    <property type="evidence" value="ECO:0007669"/>
    <property type="project" value="UniProtKB-KW"/>
</dbReference>
<dbReference type="InterPro" id="IPR050331">
    <property type="entry name" value="Zinc_finger"/>
</dbReference>
<evidence type="ECO:0000313" key="12">
    <source>
        <dbReference type="EMBL" id="KAJ8964488.1"/>
    </source>
</evidence>
<keyword evidence="6" id="KW-0805">Transcription regulation</keyword>
<evidence type="ECO:0000256" key="6">
    <source>
        <dbReference type="ARBA" id="ARBA00023015"/>
    </source>
</evidence>
<dbReference type="AlphaFoldDB" id="A0AAV8ZLH2"/>
<dbReference type="Pfam" id="PF13912">
    <property type="entry name" value="zf-C2H2_6"/>
    <property type="match status" value="1"/>
</dbReference>
<dbReference type="PANTHER" id="PTHR16515">
    <property type="entry name" value="PR DOMAIN ZINC FINGER PROTEIN"/>
    <property type="match status" value="1"/>
</dbReference>
<dbReference type="FunFam" id="3.30.160.60:FF:000145">
    <property type="entry name" value="Zinc finger protein 574"/>
    <property type="match status" value="1"/>
</dbReference>
<keyword evidence="9" id="KW-0539">Nucleus</keyword>
<feature type="domain" description="C2H2-type" evidence="11">
    <location>
        <begin position="382"/>
        <end position="410"/>
    </location>
</feature>
<dbReference type="GO" id="GO:0008270">
    <property type="term" value="F:zinc ion binding"/>
    <property type="evidence" value="ECO:0007669"/>
    <property type="project" value="UniProtKB-KW"/>
</dbReference>
<feature type="non-terminal residue" evidence="12">
    <location>
        <position position="674"/>
    </location>
</feature>
<feature type="domain" description="C2H2-type" evidence="11">
    <location>
        <begin position="497"/>
        <end position="524"/>
    </location>
</feature>
<evidence type="ECO:0000313" key="13">
    <source>
        <dbReference type="Proteomes" id="UP001162156"/>
    </source>
</evidence>
<feature type="domain" description="C2H2-type" evidence="11">
    <location>
        <begin position="214"/>
        <end position="241"/>
    </location>
</feature>
<dbReference type="PANTHER" id="PTHR16515:SF49">
    <property type="entry name" value="GASTRULA ZINC FINGER PROTEIN XLCGF49.1-LIKE-RELATED"/>
    <property type="match status" value="1"/>
</dbReference>
<feature type="domain" description="C2H2-type" evidence="11">
    <location>
        <begin position="293"/>
        <end position="320"/>
    </location>
</feature>
<dbReference type="GO" id="GO:0005634">
    <property type="term" value="C:nucleus"/>
    <property type="evidence" value="ECO:0007669"/>
    <property type="project" value="UniProtKB-SubCell"/>
</dbReference>
<dbReference type="InterPro" id="IPR036236">
    <property type="entry name" value="Znf_C2H2_sf"/>
</dbReference>
<feature type="domain" description="C2H2-type" evidence="11">
    <location>
        <begin position="655"/>
        <end position="674"/>
    </location>
</feature>
<dbReference type="FunFam" id="3.30.160.60:FF:000624">
    <property type="entry name" value="zinc finger protein 697"/>
    <property type="match status" value="1"/>
</dbReference>
<evidence type="ECO:0000256" key="4">
    <source>
        <dbReference type="ARBA" id="ARBA00022771"/>
    </source>
</evidence>
<evidence type="ECO:0000259" key="11">
    <source>
        <dbReference type="PROSITE" id="PS50157"/>
    </source>
</evidence>
<name>A0AAV8ZLH2_9CUCU</name>
<dbReference type="Pfam" id="PF00096">
    <property type="entry name" value="zf-C2H2"/>
    <property type="match status" value="7"/>
</dbReference>
<dbReference type="FunFam" id="3.30.160.60:FF:000100">
    <property type="entry name" value="Zinc finger 45-like"/>
    <property type="match status" value="1"/>
</dbReference>
<keyword evidence="7" id="KW-0238">DNA-binding</keyword>
<dbReference type="GO" id="GO:0010468">
    <property type="term" value="P:regulation of gene expression"/>
    <property type="evidence" value="ECO:0007669"/>
    <property type="project" value="TreeGrafter"/>
</dbReference>
<evidence type="ECO:0000256" key="10">
    <source>
        <dbReference type="PROSITE-ProRule" id="PRU00042"/>
    </source>
</evidence>